<dbReference type="InterPro" id="IPR008927">
    <property type="entry name" value="6-PGluconate_DH-like_C_sf"/>
</dbReference>
<keyword evidence="9" id="KW-0413">Isomerase</keyword>
<evidence type="ECO:0000256" key="5">
    <source>
        <dbReference type="ARBA" id="ARBA00023002"/>
    </source>
</evidence>
<evidence type="ECO:0000256" key="2">
    <source>
        <dbReference type="ARBA" id="ARBA00005005"/>
    </source>
</evidence>
<protein>
    <submittedName>
        <fullName evidence="15">Enoyl-CoA hydratase/isomerase family protein</fullName>
    </submittedName>
</protein>
<accession>A0ABT1RHM4</accession>
<dbReference type="Pfam" id="PF02737">
    <property type="entry name" value="3HCDH_N"/>
    <property type="match status" value="1"/>
</dbReference>
<evidence type="ECO:0000256" key="10">
    <source>
        <dbReference type="ARBA" id="ARBA00023239"/>
    </source>
</evidence>
<evidence type="ECO:0000256" key="4">
    <source>
        <dbReference type="ARBA" id="ARBA00022963"/>
    </source>
</evidence>
<dbReference type="EMBL" id="WHSB02000022">
    <property type="protein sequence ID" value="MCQ4634686.1"/>
    <property type="molecule type" value="Genomic_DNA"/>
</dbReference>
<keyword evidence="3" id="KW-0276">Fatty acid metabolism</keyword>
<evidence type="ECO:0000256" key="9">
    <source>
        <dbReference type="ARBA" id="ARBA00023235"/>
    </source>
</evidence>
<evidence type="ECO:0000256" key="1">
    <source>
        <dbReference type="ARBA" id="ARBA00004275"/>
    </source>
</evidence>
<dbReference type="Gene3D" id="3.40.50.720">
    <property type="entry name" value="NAD(P)-binding Rossmann-like Domain"/>
    <property type="match status" value="1"/>
</dbReference>
<name>A0ABT1RHM4_9HYPH</name>
<evidence type="ECO:0000256" key="11">
    <source>
        <dbReference type="ARBA" id="ARBA00023268"/>
    </source>
</evidence>
<evidence type="ECO:0000259" key="14">
    <source>
        <dbReference type="Pfam" id="PF02737"/>
    </source>
</evidence>
<evidence type="ECO:0000259" key="13">
    <source>
        <dbReference type="Pfam" id="PF00725"/>
    </source>
</evidence>
<organism evidence="15 16">
    <name type="scientific">Shinella lacus</name>
    <dbReference type="NCBI Taxonomy" id="2654216"/>
    <lineage>
        <taxon>Bacteria</taxon>
        <taxon>Pseudomonadati</taxon>
        <taxon>Pseudomonadota</taxon>
        <taxon>Alphaproteobacteria</taxon>
        <taxon>Hyphomicrobiales</taxon>
        <taxon>Rhizobiaceae</taxon>
        <taxon>Shinella</taxon>
    </lineage>
</organism>
<keyword evidence="6" id="KW-0520">NAD</keyword>
<dbReference type="SUPFAM" id="SSF48179">
    <property type="entry name" value="6-phosphogluconate dehydrogenase C-terminal domain-like"/>
    <property type="match status" value="2"/>
</dbReference>
<dbReference type="SUPFAM" id="SSF51735">
    <property type="entry name" value="NAD(P)-binding Rossmann-fold domains"/>
    <property type="match status" value="1"/>
</dbReference>
<evidence type="ECO:0000256" key="3">
    <source>
        <dbReference type="ARBA" id="ARBA00022832"/>
    </source>
</evidence>
<dbReference type="InterPro" id="IPR036291">
    <property type="entry name" value="NAD(P)-bd_dom_sf"/>
</dbReference>
<dbReference type="Pfam" id="PF00378">
    <property type="entry name" value="ECH_1"/>
    <property type="match status" value="1"/>
</dbReference>
<sequence length="658" mass="68591">MSQLRFSETIFADLDDGVLVVTIDNAPVNALSAEVRAGLMAALDHAAGDHAIAGIVITGAGRTFIGGADIREFGKPPVEPLLLDVINRIEAFGKPVICAVNGAALGGGCEVALACHSRIAGEAASFGLPEVKLGLIPGAGGTQRLPRLIGTVAALDLIGTARTVKAGEAVSIGLADAVTAGPIQAAVAAVREKADRPLRRTGALDVPSADAAAIDAAAAKIIAKSRGQTAPSEAIRLVKAAGWLDLEQGLAEERATFLRLRDSVESAALRHVFFAERAAGKVEKLEGISPRQIETVGVVGTGLMGSGIAVSALTGSYRVIALEQTQEGAAAGYARIAAALDKTVQSGRLTAEARDACLARLQTTDDATTLAAADLVIEAVFDALSVKTDLFRRLDGIVAPTAILATNTSYLNPDEIAAATADPSRVVGLHFFSPANIMRLVEVVDCADTAPDVLASALAFAKRLGKLAIVCGVTEGFIGNRIFSAYRREAEFMLEDGALPQEIDAALEAYGFPMGIFAVNDMAGLEIAWARRQRHAATRNPAERYVEIADRLCEAGRLGRKSGLGWYAYPNGERTVDSTVTAMIEAARAKKNILPRAFSADEITARLLKAMLDEGSALIAEGIAARSSDIDVVMINGYGFPAHKGGPMFAGQHKDLTA</sequence>
<keyword evidence="5" id="KW-0560">Oxidoreductase</keyword>
<evidence type="ECO:0000256" key="6">
    <source>
        <dbReference type="ARBA" id="ARBA00023027"/>
    </source>
</evidence>
<keyword evidence="10" id="KW-0456">Lyase</keyword>
<evidence type="ECO:0000256" key="8">
    <source>
        <dbReference type="ARBA" id="ARBA00023140"/>
    </source>
</evidence>
<comment type="subcellular location">
    <subcellularLocation>
        <location evidence="1">Peroxisome</location>
    </subcellularLocation>
</comment>
<keyword evidence="7" id="KW-0443">Lipid metabolism</keyword>
<evidence type="ECO:0000313" key="16">
    <source>
        <dbReference type="Proteomes" id="UP000996601"/>
    </source>
</evidence>
<dbReference type="Pfam" id="PF00725">
    <property type="entry name" value="3HCDH"/>
    <property type="match status" value="1"/>
</dbReference>
<reference evidence="15" key="1">
    <citation type="submission" date="2021-07" db="EMBL/GenBank/DDBJ databases">
        <title>Shinella sp. nov., a novel member of the genus Shinella from water.</title>
        <authorList>
            <person name="Deng Y."/>
        </authorList>
    </citation>
    <scope>NUCLEOTIDE SEQUENCE</scope>
    <source>
        <strain evidence="15">CPCC 100929</strain>
    </source>
</reference>
<dbReference type="CDD" id="cd06558">
    <property type="entry name" value="crotonase-like"/>
    <property type="match status" value="1"/>
</dbReference>
<comment type="pathway">
    <text evidence="2">Lipid metabolism; fatty acid beta-oxidation.</text>
</comment>
<comment type="caution">
    <text evidence="15">The sequence shown here is derived from an EMBL/GenBank/DDBJ whole genome shotgun (WGS) entry which is preliminary data.</text>
</comment>
<dbReference type="InterPro" id="IPR001753">
    <property type="entry name" value="Enoyl-CoA_hydra/iso"/>
</dbReference>
<dbReference type="RefSeq" id="WP_256121236.1">
    <property type="nucleotide sequence ID" value="NZ_WHSB02000022.1"/>
</dbReference>
<proteinExistence type="predicted"/>
<dbReference type="Gene3D" id="1.10.1040.50">
    <property type="match status" value="1"/>
</dbReference>
<feature type="domain" description="3-hydroxyacyl-CoA dehydrogenase NAD binding" evidence="14">
    <location>
        <begin position="295"/>
        <end position="471"/>
    </location>
</feature>
<dbReference type="Proteomes" id="UP000996601">
    <property type="component" value="Unassembled WGS sequence"/>
</dbReference>
<feature type="domain" description="3-hydroxyacyl-CoA dehydrogenase C-terminal" evidence="13">
    <location>
        <begin position="476"/>
        <end position="569"/>
    </location>
</feature>
<keyword evidence="11" id="KW-0511">Multifunctional enzyme</keyword>
<dbReference type="InterPro" id="IPR006176">
    <property type="entry name" value="3-OHacyl-CoA_DH_NAD-bd"/>
</dbReference>
<dbReference type="InterPro" id="IPR006108">
    <property type="entry name" value="3HC_DH_C"/>
</dbReference>
<keyword evidence="8" id="KW-0576">Peroxisome</keyword>
<keyword evidence="4" id="KW-0442">Lipid degradation</keyword>
<dbReference type="SUPFAM" id="SSF52096">
    <property type="entry name" value="ClpP/crotonase"/>
    <property type="match status" value="1"/>
</dbReference>
<evidence type="ECO:0000256" key="12">
    <source>
        <dbReference type="ARBA" id="ARBA00049556"/>
    </source>
</evidence>
<evidence type="ECO:0000256" key="7">
    <source>
        <dbReference type="ARBA" id="ARBA00023098"/>
    </source>
</evidence>
<comment type="catalytic activity">
    <reaction evidence="12">
        <text>a (3S)-3-hydroxyacyl-CoA + NAD(+) = a 3-oxoacyl-CoA + NADH + H(+)</text>
        <dbReference type="Rhea" id="RHEA:22432"/>
        <dbReference type="ChEBI" id="CHEBI:15378"/>
        <dbReference type="ChEBI" id="CHEBI:57318"/>
        <dbReference type="ChEBI" id="CHEBI:57540"/>
        <dbReference type="ChEBI" id="CHEBI:57945"/>
        <dbReference type="ChEBI" id="CHEBI:90726"/>
        <dbReference type="EC" id="1.1.1.35"/>
    </reaction>
</comment>
<evidence type="ECO:0000313" key="15">
    <source>
        <dbReference type="EMBL" id="MCQ4634686.1"/>
    </source>
</evidence>
<dbReference type="Gene3D" id="3.90.226.10">
    <property type="entry name" value="2-enoyl-CoA Hydratase, Chain A, domain 1"/>
    <property type="match status" value="1"/>
</dbReference>
<gene>
    <name evidence="15" type="ORF">GB927_031950</name>
</gene>
<keyword evidence="16" id="KW-1185">Reference proteome</keyword>
<dbReference type="PANTHER" id="PTHR23309">
    <property type="entry name" value="3-HYDROXYACYL-COA DEHYROGENASE"/>
    <property type="match status" value="1"/>
</dbReference>
<dbReference type="InterPro" id="IPR029045">
    <property type="entry name" value="ClpP/crotonase-like_dom_sf"/>
</dbReference>